<evidence type="ECO:0000313" key="1">
    <source>
        <dbReference type="EMBL" id="CUM59022.1"/>
    </source>
</evidence>
<protein>
    <submittedName>
        <fullName evidence="1">Uncharacterized protein</fullName>
    </submittedName>
</protein>
<sequence>MLFEALKKFDRPDEKIDVFSGLEEDEDDFLES</sequence>
<dbReference type="AlphaFoldDB" id="A0A1J1JC22"/>
<proteinExistence type="predicted"/>
<name>A0A1J1JC22_PLAAG</name>
<gene>
    <name evidence="1" type="ORF">PLAM_1055</name>
</gene>
<reference evidence="1" key="1">
    <citation type="submission" date="2015-09" db="EMBL/GenBank/DDBJ databases">
        <authorList>
            <person name="Jackson K.R."/>
            <person name="Lunt B.L."/>
            <person name="Fisher J.N.B."/>
            <person name="Gardner A.V."/>
            <person name="Bailey M.E."/>
            <person name="Deus L.M."/>
            <person name="Earl A.S."/>
            <person name="Gibby P.D."/>
            <person name="Hartmann K.A."/>
            <person name="Liu J.E."/>
            <person name="Manci A.M."/>
            <person name="Nielsen D.A."/>
            <person name="Solomon M.B."/>
            <person name="Breakwell D.P."/>
            <person name="Burnett S.H."/>
            <person name="Grose J.H."/>
        </authorList>
    </citation>
    <scope>NUCLEOTIDE SEQUENCE</scope>
    <source>
        <strain evidence="1">7805</strain>
    </source>
</reference>
<organism evidence="1">
    <name type="scientific">Planktothrix agardhii</name>
    <name type="common">Oscillatoria agardhii</name>
    <dbReference type="NCBI Taxonomy" id="1160"/>
    <lineage>
        <taxon>Bacteria</taxon>
        <taxon>Bacillati</taxon>
        <taxon>Cyanobacteriota</taxon>
        <taxon>Cyanophyceae</taxon>
        <taxon>Oscillatoriophycideae</taxon>
        <taxon>Oscillatoriales</taxon>
        <taxon>Microcoleaceae</taxon>
        <taxon>Planktothrix</taxon>
    </lineage>
</organism>
<accession>A0A1J1JC22</accession>
<dbReference type="EMBL" id="LO018304">
    <property type="protein sequence ID" value="CUM59022.1"/>
    <property type="molecule type" value="Genomic_DNA"/>
</dbReference>